<keyword evidence="4" id="KW-1015">Disulfide bond</keyword>
<name>A0A9Q8ZAI8_CURCL</name>
<dbReference type="GO" id="GO:0009277">
    <property type="term" value="C:fungal-type cell wall"/>
    <property type="evidence" value="ECO:0007669"/>
    <property type="project" value="TreeGrafter"/>
</dbReference>
<dbReference type="AlphaFoldDB" id="A0A9Q8ZAI8"/>
<evidence type="ECO:0000313" key="6">
    <source>
        <dbReference type="Proteomes" id="UP001056012"/>
    </source>
</evidence>
<dbReference type="PIRSF" id="PIRSF000894">
    <property type="entry name" value="Acid_phosphatase"/>
    <property type="match status" value="1"/>
</dbReference>
<proteinExistence type="predicted"/>
<reference evidence="5" key="1">
    <citation type="submission" date="2021-12" db="EMBL/GenBank/DDBJ databases">
        <title>Curvularia clavata genome.</title>
        <authorList>
            <person name="Cao Y."/>
        </authorList>
    </citation>
    <scope>NUCLEOTIDE SEQUENCE</scope>
    <source>
        <strain evidence="5">Yc1106</strain>
    </source>
</reference>
<dbReference type="Proteomes" id="UP001056012">
    <property type="component" value="Chromosome 3"/>
</dbReference>
<evidence type="ECO:0000256" key="4">
    <source>
        <dbReference type="PIRSR" id="PIRSR000894-2"/>
    </source>
</evidence>
<keyword evidence="2" id="KW-0325">Glycoprotein</keyword>
<evidence type="ECO:0000256" key="1">
    <source>
        <dbReference type="ARBA" id="ARBA00022801"/>
    </source>
</evidence>
<dbReference type="InterPro" id="IPR029033">
    <property type="entry name" value="His_PPase_superfam"/>
</dbReference>
<organism evidence="5 6">
    <name type="scientific">Curvularia clavata</name>
    <dbReference type="NCBI Taxonomy" id="95742"/>
    <lineage>
        <taxon>Eukaryota</taxon>
        <taxon>Fungi</taxon>
        <taxon>Dikarya</taxon>
        <taxon>Ascomycota</taxon>
        <taxon>Pezizomycotina</taxon>
        <taxon>Dothideomycetes</taxon>
        <taxon>Pleosporomycetidae</taxon>
        <taxon>Pleosporales</taxon>
        <taxon>Pleosporineae</taxon>
        <taxon>Pleosporaceae</taxon>
        <taxon>Curvularia</taxon>
    </lineage>
</organism>
<feature type="disulfide bond" evidence="4">
    <location>
        <begin position="288"/>
        <end position="302"/>
    </location>
</feature>
<dbReference type="VEuPathDB" id="FungiDB:yc1106_05173"/>
<feature type="active site" description="Nucleophile" evidence="3">
    <location>
        <position position="101"/>
    </location>
</feature>
<keyword evidence="6" id="KW-1185">Reference proteome</keyword>
<dbReference type="PANTHER" id="PTHR20963">
    <property type="entry name" value="MULTIPLE INOSITOL POLYPHOSPHATE PHOSPHATASE-RELATED"/>
    <property type="match status" value="1"/>
</dbReference>
<keyword evidence="1" id="KW-0378">Hydrolase</keyword>
<dbReference type="EMBL" id="CP089276">
    <property type="protein sequence ID" value="USP77899.1"/>
    <property type="molecule type" value="Genomic_DNA"/>
</dbReference>
<dbReference type="InterPro" id="IPR016274">
    <property type="entry name" value="Histidine_acid_Pase_euk"/>
</dbReference>
<dbReference type="PANTHER" id="PTHR20963:SF23">
    <property type="entry name" value="3-PHYTASE"/>
    <property type="match status" value="1"/>
</dbReference>
<feature type="disulfide bond" evidence="4">
    <location>
        <begin position="90"/>
        <end position="423"/>
    </location>
</feature>
<dbReference type="CDD" id="cd07061">
    <property type="entry name" value="HP_HAP_like"/>
    <property type="match status" value="1"/>
</dbReference>
<dbReference type="Gene3D" id="3.40.50.1240">
    <property type="entry name" value="Phosphoglycerate mutase-like"/>
    <property type="match status" value="1"/>
</dbReference>
<dbReference type="InterPro" id="IPR000560">
    <property type="entry name" value="His_Pase_clade-2"/>
</dbReference>
<protein>
    <submittedName>
        <fullName evidence="5">Uncharacterized protein</fullName>
    </submittedName>
</protein>
<dbReference type="SUPFAM" id="SSF53254">
    <property type="entry name" value="Phosphoglycerate mutase-like"/>
    <property type="match status" value="1"/>
</dbReference>
<evidence type="ECO:0000256" key="2">
    <source>
        <dbReference type="ARBA" id="ARBA00023180"/>
    </source>
</evidence>
<accession>A0A9Q8ZAI8</accession>
<feature type="active site" description="Proton donor" evidence="3">
    <location>
        <position position="374"/>
    </location>
</feature>
<dbReference type="GO" id="GO:0003993">
    <property type="term" value="F:acid phosphatase activity"/>
    <property type="evidence" value="ECO:0007669"/>
    <property type="project" value="TreeGrafter"/>
</dbReference>
<evidence type="ECO:0000313" key="5">
    <source>
        <dbReference type="EMBL" id="USP77899.1"/>
    </source>
</evidence>
<dbReference type="Pfam" id="PF00328">
    <property type="entry name" value="His_Phos_2"/>
    <property type="match status" value="1"/>
</dbReference>
<feature type="disulfide bond" evidence="4">
    <location>
        <begin position="464"/>
        <end position="472"/>
    </location>
</feature>
<gene>
    <name evidence="5" type="ORF">yc1106_05173</name>
</gene>
<sequence>MPYRLRKHGLILISDTNASGQHDKLHPPWPPPTCPPQKAAMKLLALAIAASSTAAVAQQDFNIFQHIGGNGQWYPGEERTGISSEVPEGCKVDLAAFFSRHGSRYPDRGAYNGWVDFAKYIQAAGNFTVTDNKLAFLKTWKPVLSKPDAQIANLSPTGWKELHEMGTTWRLRYPDLYEYNTPFTMWANYYTSAPRVRDSARLFAQGFVGPNATDLTTIYALNASDPASWGNSLATSDLCKAYNDQGGDPVKPVWDSIYLTRIAARLNAQIQGGLNLTNSQVDQIPYLCGFETQITGHRSPFCDIFTEEEILQYEYAQDLRYWYGTGLGSDIEKYQMLPVIDMTVKRFVDGPNATYKTSNGTFVPPKIMANFANDGQINQIAAMIGVFDSQRPLPGNMSLPDRLFRSSQVVKMRGTVAFERLSCPAAAGARNSTCAYGNVSNNTTSDSSYMRIRINDVVYPVVGCTSGPGSSCPLSEYQQIIQRKRAEAGDFTKICNMTDGRLAPQPNATFFFDNTLPWQIVVKP</sequence>
<dbReference type="OrthoDB" id="6509975at2759"/>
<evidence type="ECO:0000256" key="3">
    <source>
        <dbReference type="PIRSR" id="PIRSR000894-1"/>
    </source>
</evidence>